<accession>A0AAD9M3P5</accession>
<dbReference type="EMBL" id="MU842824">
    <property type="protein sequence ID" value="KAK2033206.1"/>
    <property type="molecule type" value="Genomic_DNA"/>
</dbReference>
<dbReference type="AlphaFoldDB" id="A0AAD9M3P5"/>
<organism evidence="3 4">
    <name type="scientific">Colletotrichum zoysiae</name>
    <dbReference type="NCBI Taxonomy" id="1216348"/>
    <lineage>
        <taxon>Eukaryota</taxon>
        <taxon>Fungi</taxon>
        <taxon>Dikarya</taxon>
        <taxon>Ascomycota</taxon>
        <taxon>Pezizomycotina</taxon>
        <taxon>Sordariomycetes</taxon>
        <taxon>Hypocreomycetidae</taxon>
        <taxon>Glomerellales</taxon>
        <taxon>Glomerellaceae</taxon>
        <taxon>Colletotrichum</taxon>
        <taxon>Colletotrichum graminicola species complex</taxon>
    </lineage>
</organism>
<protein>
    <submittedName>
        <fullName evidence="3">Uncharacterized protein</fullName>
    </submittedName>
</protein>
<name>A0AAD9M3P5_9PEZI</name>
<feature type="region of interest" description="Disordered" evidence="1">
    <location>
        <begin position="141"/>
        <end position="171"/>
    </location>
</feature>
<evidence type="ECO:0000256" key="2">
    <source>
        <dbReference type="SAM" id="SignalP"/>
    </source>
</evidence>
<dbReference type="Proteomes" id="UP001232148">
    <property type="component" value="Unassembled WGS sequence"/>
</dbReference>
<feature type="chain" id="PRO_5042207170" evidence="2">
    <location>
        <begin position="21"/>
        <end position="211"/>
    </location>
</feature>
<feature type="signal peptide" evidence="2">
    <location>
        <begin position="1"/>
        <end position="20"/>
    </location>
</feature>
<keyword evidence="4" id="KW-1185">Reference proteome</keyword>
<comment type="caution">
    <text evidence="3">The sequence shown here is derived from an EMBL/GenBank/DDBJ whole genome shotgun (WGS) entry which is preliminary data.</text>
</comment>
<gene>
    <name evidence="3" type="ORF">LX32DRAFT_118472</name>
</gene>
<feature type="compositionally biased region" description="Low complexity" evidence="1">
    <location>
        <begin position="143"/>
        <end position="154"/>
    </location>
</feature>
<keyword evidence="2" id="KW-0732">Signal</keyword>
<proteinExistence type="predicted"/>
<evidence type="ECO:0000313" key="3">
    <source>
        <dbReference type="EMBL" id="KAK2033206.1"/>
    </source>
</evidence>
<sequence>MCSLVSIFCIKVNMLTGILSTKSQELVDQGKQPVKCGTSCMCWCIAKDVRVVRLEGLSKTSPTGNDPILGRFGLRISVRGPLCPAAEHGDILKSRTRTWRGRAGPSPGDSCVLRKVHPCSSKTSVIAASVLALVPYYVPPRPSSSSTAATTESCSARRRRPRCTHQSTCEGNPESPFDFVISLEIHYTKLSDNKLPIPTYMPPLLLPLNFV</sequence>
<evidence type="ECO:0000313" key="4">
    <source>
        <dbReference type="Proteomes" id="UP001232148"/>
    </source>
</evidence>
<evidence type="ECO:0000256" key="1">
    <source>
        <dbReference type="SAM" id="MobiDB-lite"/>
    </source>
</evidence>
<reference evidence="3" key="1">
    <citation type="submission" date="2021-06" db="EMBL/GenBank/DDBJ databases">
        <title>Comparative genomics, transcriptomics and evolutionary studies reveal genomic signatures of adaptation to plant cell wall in hemibiotrophic fungi.</title>
        <authorList>
            <consortium name="DOE Joint Genome Institute"/>
            <person name="Baroncelli R."/>
            <person name="Diaz J.F."/>
            <person name="Benocci T."/>
            <person name="Peng M."/>
            <person name="Battaglia E."/>
            <person name="Haridas S."/>
            <person name="Andreopoulos W."/>
            <person name="Labutti K."/>
            <person name="Pangilinan J."/>
            <person name="Floch G.L."/>
            <person name="Makela M.R."/>
            <person name="Henrissat B."/>
            <person name="Grigoriev I.V."/>
            <person name="Crouch J.A."/>
            <person name="De Vries R.P."/>
            <person name="Sukno S.A."/>
            <person name="Thon M.R."/>
        </authorList>
    </citation>
    <scope>NUCLEOTIDE SEQUENCE</scope>
    <source>
        <strain evidence="3">MAFF235873</strain>
    </source>
</reference>